<reference evidence="2 3" key="1">
    <citation type="submission" date="2019-07" db="EMBL/GenBank/DDBJ databases">
        <title>New species of Amycolatopsis and Streptomyces.</title>
        <authorList>
            <person name="Duangmal K."/>
            <person name="Teo W.F.A."/>
            <person name="Lipun K."/>
        </authorList>
    </citation>
    <scope>NUCLEOTIDE SEQUENCE [LARGE SCALE GENOMIC DNA]</scope>
    <source>
        <strain evidence="2 3">TISTR 2346</strain>
    </source>
</reference>
<comment type="caution">
    <text evidence="2">The sequence shown here is derived from an EMBL/GenBank/DDBJ whole genome shotgun (WGS) entry which is preliminary data.</text>
</comment>
<dbReference type="Gene3D" id="1.10.1660.10">
    <property type="match status" value="1"/>
</dbReference>
<dbReference type="OrthoDB" id="5526358at2"/>
<dbReference type="RefSeq" id="WP_152779209.1">
    <property type="nucleotide sequence ID" value="NZ_BAABEQ010000091.1"/>
</dbReference>
<organism evidence="2 3">
    <name type="scientific">Streptomyces phyllanthi</name>
    <dbReference type="NCBI Taxonomy" id="1803180"/>
    <lineage>
        <taxon>Bacteria</taxon>
        <taxon>Bacillati</taxon>
        <taxon>Actinomycetota</taxon>
        <taxon>Actinomycetes</taxon>
        <taxon>Kitasatosporales</taxon>
        <taxon>Streptomycetaceae</taxon>
        <taxon>Streptomyces</taxon>
    </lineage>
</organism>
<evidence type="ECO:0000256" key="1">
    <source>
        <dbReference type="SAM" id="MobiDB-lite"/>
    </source>
</evidence>
<accession>A0A5N8VTG8</accession>
<dbReference type="Proteomes" id="UP000326979">
    <property type="component" value="Unassembled WGS sequence"/>
</dbReference>
<sequence length="135" mass="14341">MNDRPTGAASGGGTTRADVGDHPVRAGADGTAVRYALVTVPRLSLDTVARRSGLHPDLVRRFVALGLVDAERDAAGHLVFAPTAPAVLARVQRLRSGLCLNYASIGLVLDLLDRISLLEAALRDRGRRSEPPPWT</sequence>
<evidence type="ECO:0000313" key="3">
    <source>
        <dbReference type="Proteomes" id="UP000326979"/>
    </source>
</evidence>
<protein>
    <submittedName>
        <fullName evidence="2">MerR family transcriptional regulator</fullName>
    </submittedName>
</protein>
<dbReference type="InterPro" id="IPR009061">
    <property type="entry name" value="DNA-bd_dom_put_sf"/>
</dbReference>
<dbReference type="EMBL" id="VJZE01000002">
    <property type="protein sequence ID" value="MPY38533.1"/>
    <property type="molecule type" value="Genomic_DNA"/>
</dbReference>
<keyword evidence="3" id="KW-1185">Reference proteome</keyword>
<dbReference type="Pfam" id="PF13591">
    <property type="entry name" value="MerR_2"/>
    <property type="match status" value="1"/>
</dbReference>
<gene>
    <name evidence="2" type="ORF">FNH04_00710</name>
</gene>
<evidence type="ECO:0000313" key="2">
    <source>
        <dbReference type="EMBL" id="MPY38533.1"/>
    </source>
</evidence>
<proteinExistence type="predicted"/>
<dbReference type="SUPFAM" id="SSF46955">
    <property type="entry name" value="Putative DNA-binding domain"/>
    <property type="match status" value="1"/>
</dbReference>
<dbReference type="AlphaFoldDB" id="A0A5N8VTG8"/>
<feature type="region of interest" description="Disordered" evidence="1">
    <location>
        <begin position="1"/>
        <end position="23"/>
    </location>
</feature>
<name>A0A5N8VTG8_9ACTN</name>